<feature type="region of interest" description="Disordered" evidence="1">
    <location>
        <begin position="234"/>
        <end position="261"/>
    </location>
</feature>
<dbReference type="EMBL" id="CP151507">
    <property type="protein sequence ID" value="WZN63427.1"/>
    <property type="molecule type" value="Genomic_DNA"/>
</dbReference>
<dbReference type="Gene3D" id="2.60.120.620">
    <property type="entry name" value="q2cbj1_9rhob like domain"/>
    <property type="match status" value="1"/>
</dbReference>
<name>A0AAX4PAL2_9CHLO</name>
<sequence>MGMAGDESGSGGRHLEEAYTCAVVDGALRRTTFELAAADAESLSKAPNYWVPRRALRGEDGDGPLRGCGERASADLLERVAEDLLDGDDAETFEGCEYWCQVYNGGRGLRFHFDKDEHKLRTEGKYEFPILSTVVYLTAATGGGARQSPTIVVDQVYRGDSPEEEEEEEAPRKTVLSYPKQNRALAFDGRLAHGVLDSTNASCRRTLLVNFWKEKPRGLDRATVADLEALGMARTGEAPAGEKGETGKAERRDPVRRELGGGDDLVLLDDVAASVPDEELREASCVSVSHPKHALYPIEAASGMQGTLGAFVREE</sequence>
<keyword evidence="3" id="KW-1185">Reference proteome</keyword>
<dbReference type="AlphaFoldDB" id="A0AAX4PAL2"/>
<reference evidence="2 3" key="1">
    <citation type="submission" date="2024-03" db="EMBL/GenBank/DDBJ databases">
        <title>Complete genome sequence of the green alga Chloropicon roscoffensis RCC1871.</title>
        <authorList>
            <person name="Lemieux C."/>
            <person name="Pombert J.-F."/>
            <person name="Otis C."/>
            <person name="Turmel M."/>
        </authorList>
    </citation>
    <scope>NUCLEOTIDE SEQUENCE [LARGE SCALE GENOMIC DNA]</scope>
    <source>
        <strain evidence="2 3">RCC1871</strain>
    </source>
</reference>
<evidence type="ECO:0000313" key="2">
    <source>
        <dbReference type="EMBL" id="WZN63427.1"/>
    </source>
</evidence>
<evidence type="ECO:0000256" key="1">
    <source>
        <dbReference type="SAM" id="MobiDB-lite"/>
    </source>
</evidence>
<feature type="compositionally biased region" description="Basic and acidic residues" evidence="1">
    <location>
        <begin position="240"/>
        <end position="260"/>
    </location>
</feature>
<organism evidence="2 3">
    <name type="scientific">Chloropicon roscoffensis</name>
    <dbReference type="NCBI Taxonomy" id="1461544"/>
    <lineage>
        <taxon>Eukaryota</taxon>
        <taxon>Viridiplantae</taxon>
        <taxon>Chlorophyta</taxon>
        <taxon>Chloropicophyceae</taxon>
        <taxon>Chloropicales</taxon>
        <taxon>Chloropicaceae</taxon>
        <taxon>Chloropicon</taxon>
    </lineage>
</organism>
<protein>
    <recommendedName>
        <fullName evidence="4">Fe2OG dioxygenase domain-containing protein</fullName>
    </recommendedName>
</protein>
<evidence type="ECO:0008006" key="4">
    <source>
        <dbReference type="Google" id="ProtNLM"/>
    </source>
</evidence>
<proteinExistence type="predicted"/>
<accession>A0AAX4PAL2</accession>
<evidence type="ECO:0000313" key="3">
    <source>
        <dbReference type="Proteomes" id="UP001472866"/>
    </source>
</evidence>
<dbReference type="Proteomes" id="UP001472866">
    <property type="component" value="Chromosome 07"/>
</dbReference>
<gene>
    <name evidence="2" type="ORF">HKI87_07g49760</name>
</gene>